<name>A0ABU9XBT9_9BACI</name>
<reference evidence="7 8" key="1">
    <citation type="submission" date="2024-05" db="EMBL/GenBank/DDBJ databases">
        <authorList>
            <person name="Haq I."/>
            <person name="Ullah Z."/>
            <person name="Ahmad R."/>
            <person name="Li M."/>
            <person name="Tong Y."/>
        </authorList>
    </citation>
    <scope>NUCLEOTIDE SEQUENCE [LARGE SCALE GENOMIC DNA]</scope>
    <source>
        <strain evidence="7 8">16A2E</strain>
    </source>
</reference>
<evidence type="ECO:0000259" key="5">
    <source>
        <dbReference type="PROSITE" id="PS51736"/>
    </source>
</evidence>
<dbReference type="Proteomes" id="UP001444625">
    <property type="component" value="Unassembled WGS sequence"/>
</dbReference>
<dbReference type="Gene3D" id="3.90.1750.20">
    <property type="entry name" value="Putative Large Serine Recombinase, Chain B, Domain 2"/>
    <property type="match status" value="1"/>
</dbReference>
<evidence type="ECO:0000313" key="7">
    <source>
        <dbReference type="EMBL" id="MEN2765726.1"/>
    </source>
</evidence>
<keyword evidence="1" id="KW-0229">DNA integration</keyword>
<dbReference type="RefSeq" id="WP_345823200.1">
    <property type="nucleotide sequence ID" value="NZ_JBDIML010000001.1"/>
</dbReference>
<evidence type="ECO:0000256" key="4">
    <source>
        <dbReference type="PROSITE-ProRule" id="PRU10137"/>
    </source>
</evidence>
<dbReference type="InterPro" id="IPR050639">
    <property type="entry name" value="SSR_resolvase"/>
</dbReference>
<dbReference type="InterPro" id="IPR006119">
    <property type="entry name" value="Resolv_N"/>
</dbReference>
<evidence type="ECO:0000259" key="6">
    <source>
        <dbReference type="PROSITE" id="PS51737"/>
    </source>
</evidence>
<dbReference type="SMART" id="SM00857">
    <property type="entry name" value="Resolvase"/>
    <property type="match status" value="1"/>
</dbReference>
<keyword evidence="8" id="KW-1185">Reference proteome</keyword>
<feature type="active site" description="O-(5'-phospho-DNA)-serine intermediate" evidence="4">
    <location>
        <position position="10"/>
    </location>
</feature>
<evidence type="ECO:0000256" key="2">
    <source>
        <dbReference type="ARBA" id="ARBA00023125"/>
    </source>
</evidence>
<keyword evidence="2" id="KW-0238">DNA-binding</keyword>
<accession>A0ABU9XBT9</accession>
<dbReference type="SUPFAM" id="SSF53041">
    <property type="entry name" value="Resolvase-like"/>
    <property type="match status" value="1"/>
</dbReference>
<dbReference type="InterPro" id="IPR011109">
    <property type="entry name" value="DNA_bind_recombinase_dom"/>
</dbReference>
<protein>
    <submittedName>
        <fullName evidence="7">Recombinase family protein</fullName>
    </submittedName>
</protein>
<dbReference type="InterPro" id="IPR038109">
    <property type="entry name" value="DNA_bind_recomb_sf"/>
</dbReference>
<dbReference type="InterPro" id="IPR006118">
    <property type="entry name" value="Recombinase_CS"/>
</dbReference>
<feature type="domain" description="Recombinase" evidence="6">
    <location>
        <begin position="156"/>
        <end position="260"/>
    </location>
</feature>
<dbReference type="PANTHER" id="PTHR30461">
    <property type="entry name" value="DNA-INVERTASE FROM LAMBDOID PROPHAGE"/>
    <property type="match status" value="1"/>
</dbReference>
<dbReference type="PANTHER" id="PTHR30461:SF23">
    <property type="entry name" value="DNA RECOMBINASE-RELATED"/>
    <property type="match status" value="1"/>
</dbReference>
<dbReference type="InterPro" id="IPR036162">
    <property type="entry name" value="Resolvase-like_N_sf"/>
</dbReference>
<evidence type="ECO:0000256" key="3">
    <source>
        <dbReference type="ARBA" id="ARBA00023172"/>
    </source>
</evidence>
<dbReference type="Pfam" id="PF00239">
    <property type="entry name" value="Resolvase"/>
    <property type="match status" value="1"/>
</dbReference>
<keyword evidence="3" id="KW-0233">DNA recombination</keyword>
<dbReference type="Pfam" id="PF07508">
    <property type="entry name" value="Recombinase"/>
    <property type="match status" value="1"/>
</dbReference>
<sequence>MTVGIYIRVSTEEQAKEGFSISAQRESLKSYCYSQGWHDFKYYVDEGKSAKDMHRPILQKMIQHIQEGMLDKVLVWRLDRMTRSVRDLHEMLETFEKHNCAFVSATEPYDTSTAVGRLFITLVAAMAQWERENTGERVSMVLMEKARTGEFLSQAPFGFKKINKRLVVDDEQIDILKDIISKVKSGYSIRQVSNYLNESGLTPIRGYQWHITSILEMLKNPALYGSTRWKDEIIENTHQGIMSKEEHEHLLKILSSRQNKKKRAVNSFFIYQMKLICPTCGNHLTSERYKYERKDGSIYQHNRYRCQVCALAKRKPISVSETVIEDAFVDYMKEFPKKIQKIKEQKKENPTGHIKSQIARVEKQRAKYQRAWANDQMTDDEFSERMLETKQLLDDWKEQLEEIEPTTNNINETVLLEIVNDFNLNWTSLNPKEKHQFLNMFIEGIKFVKEDKLVTVVHVLFY</sequence>
<dbReference type="Gene3D" id="3.40.50.1390">
    <property type="entry name" value="Resolvase, N-terminal catalytic domain"/>
    <property type="match status" value="1"/>
</dbReference>
<feature type="domain" description="Resolvase/invertase-type recombinase catalytic" evidence="5">
    <location>
        <begin position="2"/>
        <end position="149"/>
    </location>
</feature>
<organism evidence="7 8">
    <name type="scientific">Ornithinibacillus xuwenensis</name>
    <dbReference type="NCBI Taxonomy" id="3144668"/>
    <lineage>
        <taxon>Bacteria</taxon>
        <taxon>Bacillati</taxon>
        <taxon>Bacillota</taxon>
        <taxon>Bacilli</taxon>
        <taxon>Bacillales</taxon>
        <taxon>Bacillaceae</taxon>
        <taxon>Ornithinibacillus</taxon>
    </lineage>
</organism>
<gene>
    <name evidence="7" type="ORF">ABC228_00875</name>
</gene>
<comment type="caution">
    <text evidence="7">The sequence shown here is derived from an EMBL/GenBank/DDBJ whole genome shotgun (WGS) entry which is preliminary data.</text>
</comment>
<evidence type="ECO:0000313" key="8">
    <source>
        <dbReference type="Proteomes" id="UP001444625"/>
    </source>
</evidence>
<dbReference type="EMBL" id="JBDIML010000001">
    <property type="protein sequence ID" value="MEN2765726.1"/>
    <property type="molecule type" value="Genomic_DNA"/>
</dbReference>
<dbReference type="PROSITE" id="PS51737">
    <property type="entry name" value="RECOMBINASE_DNA_BIND"/>
    <property type="match status" value="1"/>
</dbReference>
<proteinExistence type="predicted"/>
<dbReference type="PROSITE" id="PS51736">
    <property type="entry name" value="RECOMBINASES_3"/>
    <property type="match status" value="1"/>
</dbReference>
<dbReference type="CDD" id="cd03768">
    <property type="entry name" value="SR_ResInv"/>
    <property type="match status" value="1"/>
</dbReference>
<evidence type="ECO:0000256" key="1">
    <source>
        <dbReference type="ARBA" id="ARBA00022908"/>
    </source>
</evidence>
<dbReference type="PROSITE" id="PS00397">
    <property type="entry name" value="RECOMBINASES_1"/>
    <property type="match status" value="1"/>
</dbReference>